<dbReference type="Gene3D" id="3.50.50.60">
    <property type="entry name" value="FAD/NAD(P)-binding domain"/>
    <property type="match status" value="1"/>
</dbReference>
<accession>A0ABX7NVK4</accession>
<dbReference type="InterPro" id="IPR036188">
    <property type="entry name" value="FAD/NAD-bd_sf"/>
</dbReference>
<dbReference type="SUPFAM" id="SSF51905">
    <property type="entry name" value="FAD/NAD(P)-binding domain"/>
    <property type="match status" value="1"/>
</dbReference>
<sequence length="885" mass="99679">MASRDESLPPERPPLARVHIYGAGIAGLTAAHELAVRGFRVRVYEPAQECDETGKPEGQPEYLNEHFAVGGMARTQYVRAPKGSQGNFSSGDAAGTHARHRFFYWYPEDFVPTEKDPAFVMDDDERMGRFLAEGGYGLGKNVGVLQIRIPPSKDSSRDGPRSDNARGMRTYLTRESGPWKLDPARVVILKEDEAAWLAQLQGIPFTPLEDEEGLWLELVHFLPGEHGFRFFPSYYRHLFATMVETPLLDAQGQPTGRRVFDNLVPSSFYGIAAQGRRIRFLRRAPASRPVEMLQEVQDLLSAGYPPSDTLQFSLRIWRYMCTSPERRKAEYEGISWWEYLEGYEPKTGTRRYHYSEAFKRDMQFAPRVLAAFDGAWGDARTNGNTLAQLYLNNLLPLPKTDGTLNGPTTVAWLRPWRRYLEERLRVQFVPGALTRFALEDGRIVAWRADRPDVPEEWKDVEVQTGYTEDVPAEPVDYYLVATDAATAEQVTRDLPLQGVVEKLRGFTTRIPPNPRGPEQAQPRMKGVLPGQVPWDRFQTLTGIQFFFPTRARLAEGYLYFLDAPWGLSAINSQQYWATPPIFAQDGFASLLSVDIGNWYVREPGLDSPSESSRARMASEVWRQVKLATEQHGAPLPRAAEEGFSLPDPSWFHMDRCIRFEADAATGEERPIENLAPYLIPIVGDWERRPGAEPWDPEAPSSGSVTAAASQGDVWQATHGGYQVHWGRLVFAGTYLKTFTRMTTMESANESARHAVNAIIDHFLAFQYPAAPATRRAGTRETNTVPEYSGQGTLTGSPEFRMTPIGEYCRIWDPEKHELLELAPLRELDAKLFAAGLPHVWDVLQLEPLLPPLLSPLDPVRGAEALKSFLGRVRESMAAIPGLRWP</sequence>
<protein>
    <submittedName>
        <fullName evidence="1">NAD(P)-binding protein</fullName>
    </submittedName>
</protein>
<reference evidence="1 2" key="1">
    <citation type="submission" date="2021-02" db="EMBL/GenBank/DDBJ databases">
        <title>De Novo genome assembly of isolated myxobacteria.</title>
        <authorList>
            <person name="Stevens D.C."/>
        </authorList>
    </citation>
    <scope>NUCLEOTIDE SEQUENCE [LARGE SCALE GENOMIC DNA]</scope>
    <source>
        <strain evidence="2">SCPEA02</strain>
    </source>
</reference>
<dbReference type="Pfam" id="PF13450">
    <property type="entry name" value="NAD_binding_8"/>
    <property type="match status" value="1"/>
</dbReference>
<dbReference type="RefSeq" id="WP_206724007.1">
    <property type="nucleotide sequence ID" value="NZ_CP071090.1"/>
</dbReference>
<name>A0ABX7NVK4_9BACT</name>
<evidence type="ECO:0000313" key="2">
    <source>
        <dbReference type="Proteomes" id="UP000662747"/>
    </source>
</evidence>
<evidence type="ECO:0000313" key="1">
    <source>
        <dbReference type="EMBL" id="QSQ22431.1"/>
    </source>
</evidence>
<gene>
    <name evidence="1" type="ORF">JY651_46185</name>
</gene>
<organism evidence="1 2">
    <name type="scientific">Pyxidicoccus parkwayensis</name>
    <dbReference type="NCBI Taxonomy" id="2813578"/>
    <lineage>
        <taxon>Bacteria</taxon>
        <taxon>Pseudomonadati</taxon>
        <taxon>Myxococcota</taxon>
        <taxon>Myxococcia</taxon>
        <taxon>Myxococcales</taxon>
        <taxon>Cystobacterineae</taxon>
        <taxon>Myxococcaceae</taxon>
        <taxon>Pyxidicoccus</taxon>
    </lineage>
</organism>
<keyword evidence="2" id="KW-1185">Reference proteome</keyword>
<dbReference type="EMBL" id="CP071090">
    <property type="protein sequence ID" value="QSQ22431.1"/>
    <property type="molecule type" value="Genomic_DNA"/>
</dbReference>
<proteinExistence type="predicted"/>
<dbReference type="Proteomes" id="UP000662747">
    <property type="component" value="Chromosome"/>
</dbReference>